<feature type="region of interest" description="Disordered" evidence="2">
    <location>
        <begin position="527"/>
        <end position="607"/>
    </location>
</feature>
<dbReference type="InterPro" id="IPR000571">
    <property type="entry name" value="Znf_CCCH"/>
</dbReference>
<comment type="caution">
    <text evidence="4">The sequence shown here is derived from an EMBL/GenBank/DDBJ whole genome shotgun (WGS) entry which is preliminary data.</text>
</comment>
<evidence type="ECO:0000256" key="2">
    <source>
        <dbReference type="SAM" id="MobiDB-lite"/>
    </source>
</evidence>
<keyword evidence="5" id="KW-1185">Reference proteome</keyword>
<keyword evidence="1" id="KW-0862">Zinc</keyword>
<accession>A0ABQ9P2Y1</accession>
<reference evidence="4" key="1">
    <citation type="submission" date="2022-10" db="EMBL/GenBank/DDBJ databases">
        <title>Culturing micro-colonial fungi from biological soil crusts in the Mojave desert and describing Neophaeococcomyces mojavensis, and introducing the new genera and species Taxawa tesnikishii.</title>
        <authorList>
            <person name="Kurbessoian T."/>
            <person name="Stajich J.E."/>
        </authorList>
    </citation>
    <scope>NUCLEOTIDE SEQUENCE</scope>
    <source>
        <strain evidence="4">TK_1</strain>
    </source>
</reference>
<feature type="compositionally biased region" description="Low complexity" evidence="2">
    <location>
        <begin position="346"/>
        <end position="357"/>
    </location>
</feature>
<feature type="compositionally biased region" description="Low complexity" evidence="2">
    <location>
        <begin position="27"/>
        <end position="37"/>
    </location>
</feature>
<dbReference type="EMBL" id="JAPDRL010000011">
    <property type="protein sequence ID" value="KAJ9667686.1"/>
    <property type="molecule type" value="Genomic_DNA"/>
</dbReference>
<dbReference type="PRINTS" id="PR01217">
    <property type="entry name" value="PRICHEXTENSN"/>
</dbReference>
<feature type="region of interest" description="Disordered" evidence="2">
    <location>
        <begin position="323"/>
        <end position="424"/>
    </location>
</feature>
<feature type="compositionally biased region" description="Acidic residues" evidence="2">
    <location>
        <begin position="220"/>
        <end position="234"/>
    </location>
</feature>
<feature type="region of interest" description="Disordered" evidence="2">
    <location>
        <begin position="24"/>
        <end position="50"/>
    </location>
</feature>
<dbReference type="Proteomes" id="UP001172684">
    <property type="component" value="Unassembled WGS sequence"/>
</dbReference>
<gene>
    <name evidence="4" type="ORF">H2201_002221</name>
</gene>
<feature type="compositionally biased region" description="Basic and acidic residues" evidence="2">
    <location>
        <begin position="540"/>
        <end position="559"/>
    </location>
</feature>
<feature type="region of interest" description="Disordered" evidence="2">
    <location>
        <begin position="461"/>
        <end position="499"/>
    </location>
</feature>
<evidence type="ECO:0000313" key="4">
    <source>
        <dbReference type="EMBL" id="KAJ9667686.1"/>
    </source>
</evidence>
<protein>
    <recommendedName>
        <fullName evidence="3">C3H1-type domain-containing protein</fullName>
    </recommendedName>
</protein>
<feature type="region of interest" description="Disordered" evidence="2">
    <location>
        <begin position="220"/>
        <end position="270"/>
    </location>
</feature>
<keyword evidence="1" id="KW-0479">Metal-binding</keyword>
<evidence type="ECO:0000313" key="5">
    <source>
        <dbReference type="Proteomes" id="UP001172684"/>
    </source>
</evidence>
<dbReference type="PROSITE" id="PS50103">
    <property type="entry name" value="ZF_C3H1"/>
    <property type="match status" value="1"/>
</dbReference>
<evidence type="ECO:0000259" key="3">
    <source>
        <dbReference type="PROSITE" id="PS50103"/>
    </source>
</evidence>
<sequence length="607" mass="65234">MNDVRGMECLGEYPSTGAVYSLESHDSSIASSTPNSSAVRPAQKQYQAPDAMVRQSLDHLRQITRRGTPTQSLVTAIAPVMGQNQTRPSSPTLSWRRGQPTEQDQTQAVIDAIVGADPSAAARIGYVRPRPPPPSGTEPDPFKKKYCTYWIRTGECDYTQQGCLYKHEMPDREELMKIGFREIPRWWKERKAVKITMGPTAHASTREPSWMRRRIIEVDDEASGADSEDDESEDGGPTRAVVSRGPATTIQPRQRVPASAPQRPNTPVDSKQVVQERFDPKEVNEAVETAQTAMFQQPQRAHATSAAATAEDLLTNYPALIPLPGSPQPQPQLATPPPTPAKHVSARTATTASPAPTFRKGTFVPAVETPTQRTSTPSASPAPTATRGPNPRMIPVTAASPSTSPIVQPAKEQQQQQQPHPTRTPAAISALIDTIPLPPPSPAEPTARTPVTTASVPALLPSLTDDSEAGSGDRSPASRPTTVREVEVPSQQKPKPAIPVQAGGLLASKHAPVTAIRETAAKAVPAACDVRTQTRSTARSTERKSSAERSEARSAERLRRGAVAAPVSKTPSPTPKPRVRRPAISGSVFERSEAGKVVARNVKSSRL</sequence>
<feature type="zinc finger region" description="C3H1-type" evidence="1">
    <location>
        <begin position="141"/>
        <end position="170"/>
    </location>
</feature>
<organism evidence="4 5">
    <name type="scientific">Coniosporium apollinis</name>
    <dbReference type="NCBI Taxonomy" id="61459"/>
    <lineage>
        <taxon>Eukaryota</taxon>
        <taxon>Fungi</taxon>
        <taxon>Dikarya</taxon>
        <taxon>Ascomycota</taxon>
        <taxon>Pezizomycotina</taxon>
        <taxon>Dothideomycetes</taxon>
        <taxon>Dothideomycetes incertae sedis</taxon>
        <taxon>Coniosporium</taxon>
    </lineage>
</organism>
<feature type="compositionally biased region" description="Pro residues" evidence="2">
    <location>
        <begin position="324"/>
        <end position="340"/>
    </location>
</feature>
<name>A0ABQ9P2Y1_9PEZI</name>
<keyword evidence="1" id="KW-0863">Zinc-finger</keyword>
<feature type="compositionally biased region" description="Low complexity" evidence="2">
    <location>
        <begin position="369"/>
        <end position="387"/>
    </location>
</feature>
<evidence type="ECO:0000256" key="1">
    <source>
        <dbReference type="PROSITE-ProRule" id="PRU00723"/>
    </source>
</evidence>
<feature type="domain" description="C3H1-type" evidence="3">
    <location>
        <begin position="141"/>
        <end position="170"/>
    </location>
</feature>
<proteinExistence type="predicted"/>